<dbReference type="EMBL" id="VKHS01000088">
    <property type="protein sequence ID" value="MBB0229143.1"/>
    <property type="molecule type" value="Genomic_DNA"/>
</dbReference>
<accession>A0A7W3T1H0</accession>
<proteinExistence type="predicted"/>
<gene>
    <name evidence="3" type="ORF">FOE67_06345</name>
</gene>
<keyword evidence="4" id="KW-1185">Reference proteome</keyword>
<evidence type="ECO:0000256" key="1">
    <source>
        <dbReference type="SAM" id="MobiDB-lite"/>
    </source>
</evidence>
<dbReference type="AlphaFoldDB" id="A0A7W3T1H0"/>
<dbReference type="RefSeq" id="WP_182661346.1">
    <property type="nucleotide sequence ID" value="NZ_VKHS01000088.1"/>
</dbReference>
<protein>
    <submittedName>
        <fullName evidence="3">Uncharacterized protein</fullName>
    </submittedName>
</protein>
<reference evidence="4" key="1">
    <citation type="submission" date="2019-10" db="EMBL/GenBank/DDBJ databases">
        <title>Streptomyces sp. nov., a novel actinobacterium isolated from alkaline environment.</title>
        <authorList>
            <person name="Golinska P."/>
        </authorList>
    </citation>
    <scope>NUCLEOTIDE SEQUENCE [LARGE SCALE GENOMIC DNA]</scope>
    <source>
        <strain evidence="4">DSM 42108</strain>
    </source>
</reference>
<keyword evidence="2" id="KW-1133">Transmembrane helix</keyword>
<comment type="caution">
    <text evidence="3">The sequence shown here is derived from an EMBL/GenBank/DDBJ whole genome shotgun (WGS) entry which is preliminary data.</text>
</comment>
<feature type="transmembrane region" description="Helical" evidence="2">
    <location>
        <begin position="12"/>
        <end position="32"/>
    </location>
</feature>
<evidence type="ECO:0000313" key="4">
    <source>
        <dbReference type="Proteomes" id="UP000530234"/>
    </source>
</evidence>
<dbReference type="Proteomes" id="UP000530234">
    <property type="component" value="Unassembled WGS sequence"/>
</dbReference>
<name>A0A7W3T1H0_9ACTN</name>
<evidence type="ECO:0000313" key="3">
    <source>
        <dbReference type="EMBL" id="MBB0229143.1"/>
    </source>
</evidence>
<organism evidence="3 4">
    <name type="scientific">Streptomyces calidiresistens</name>
    <dbReference type="NCBI Taxonomy" id="1485586"/>
    <lineage>
        <taxon>Bacteria</taxon>
        <taxon>Bacillati</taxon>
        <taxon>Actinomycetota</taxon>
        <taxon>Actinomycetes</taxon>
        <taxon>Kitasatosporales</taxon>
        <taxon>Streptomycetaceae</taxon>
        <taxon>Streptomyces</taxon>
    </lineage>
</organism>
<evidence type="ECO:0000256" key="2">
    <source>
        <dbReference type="SAM" id="Phobius"/>
    </source>
</evidence>
<feature type="region of interest" description="Disordered" evidence="1">
    <location>
        <begin position="37"/>
        <end position="56"/>
    </location>
</feature>
<sequence length="56" mass="5721">MIEMLTGGSGWIVAAVVLTAVFIVPVLIVWALEDRGSAEADHGPAVTPADSTAGTR</sequence>
<keyword evidence="2" id="KW-0812">Transmembrane</keyword>
<keyword evidence="2" id="KW-0472">Membrane</keyword>